<keyword evidence="1" id="KW-1133">Transmembrane helix</keyword>
<proteinExistence type="predicted"/>
<protein>
    <recommendedName>
        <fullName evidence="3">Sulfatase N-terminal domain-containing protein</fullName>
    </recommendedName>
</protein>
<feature type="transmembrane region" description="Helical" evidence="1">
    <location>
        <begin position="53"/>
        <end position="79"/>
    </location>
</feature>
<comment type="caution">
    <text evidence="2">The sequence shown here is derived from an EMBL/GenBank/DDBJ whole genome shotgun (WGS) entry which is preliminary data.</text>
</comment>
<organism evidence="2">
    <name type="scientific">marine sediment metagenome</name>
    <dbReference type="NCBI Taxonomy" id="412755"/>
    <lineage>
        <taxon>unclassified sequences</taxon>
        <taxon>metagenomes</taxon>
        <taxon>ecological metagenomes</taxon>
    </lineage>
</organism>
<evidence type="ECO:0000313" key="2">
    <source>
        <dbReference type="EMBL" id="KKO10176.1"/>
    </source>
</evidence>
<feature type="transmembrane region" description="Helical" evidence="1">
    <location>
        <begin position="141"/>
        <end position="159"/>
    </location>
</feature>
<dbReference type="EMBL" id="LAZR01000005">
    <property type="protein sequence ID" value="KKO10176.1"/>
    <property type="molecule type" value="Genomic_DNA"/>
</dbReference>
<evidence type="ECO:0008006" key="3">
    <source>
        <dbReference type="Google" id="ProtNLM"/>
    </source>
</evidence>
<name>A0A0F9VYR7_9ZZZZ</name>
<keyword evidence="1" id="KW-0472">Membrane</keyword>
<evidence type="ECO:0000256" key="1">
    <source>
        <dbReference type="SAM" id="Phobius"/>
    </source>
</evidence>
<keyword evidence="1" id="KW-0812">Transmembrane</keyword>
<reference evidence="2" key="1">
    <citation type="journal article" date="2015" name="Nature">
        <title>Complex archaea that bridge the gap between prokaryotes and eukaryotes.</title>
        <authorList>
            <person name="Spang A."/>
            <person name="Saw J.H."/>
            <person name="Jorgensen S.L."/>
            <person name="Zaremba-Niedzwiedzka K."/>
            <person name="Martijn J."/>
            <person name="Lind A.E."/>
            <person name="van Eijk R."/>
            <person name="Schleper C."/>
            <person name="Guy L."/>
            <person name="Ettema T.J."/>
        </authorList>
    </citation>
    <scope>NUCLEOTIDE SEQUENCE</scope>
</reference>
<accession>A0A0F9VYR7</accession>
<dbReference type="AlphaFoldDB" id="A0A0F9VYR7"/>
<dbReference type="Gene3D" id="3.40.720.10">
    <property type="entry name" value="Alkaline Phosphatase, subunit A"/>
    <property type="match status" value="1"/>
</dbReference>
<sequence>MGRLLLTVLTLNFVLIAPLWWRYGGIDGYWLAWEALIIAPLMLLLPGVHLRRWIAAGGIGWVVLATLANVGTAATHMAFARPLNLYLDIPLLRSIYHLLVGNVGQLIAVCAIIAVVIILLVTIAGMLRLLLPTVSYSVTRLSGAVALAMLVFATTLAVFELNGVRVVDNARLPIVNTTRFQWQQITGTHAARLAFSEQLATSPIEAQPLPGLEGRNVLLTFVESYGISALDTPRYADVMLPTLADMQQRFEERDLHVVSGMLKAPIRGGQSWLAHATALSGRWIDNQLWYRLMLNSDHSTLIDDFRATGQRTLSVMPAITMAWPEGEAYGFDQIAAAKDIDYAGPSLNWVTMPDQFTLDYTQRHLLGDTPVFAQIALISSHAPWTPILPVIEDWSLIEDGRIFAPWANAGDPPEVLWQDIERVRDHHAWSVDYAVKVTGRWAERVVDDNTLMIMLGDHQAAPLITGNDASLAVPVHIISGDPTLLAPFMARGFVSGTVPLFEQASTAPRMSQLRHWLQADFGEQGRP</sequence>
<dbReference type="InterPro" id="IPR017850">
    <property type="entry name" value="Alkaline_phosphatase_core_sf"/>
</dbReference>
<feature type="transmembrane region" description="Helical" evidence="1">
    <location>
        <begin position="26"/>
        <end position="46"/>
    </location>
</feature>
<dbReference type="SUPFAM" id="SSF53649">
    <property type="entry name" value="Alkaline phosphatase-like"/>
    <property type="match status" value="1"/>
</dbReference>
<feature type="transmembrane region" description="Helical" evidence="1">
    <location>
        <begin position="99"/>
        <end position="129"/>
    </location>
</feature>
<gene>
    <name evidence="2" type="ORF">LCGC14_0027080</name>
</gene>